<comment type="caution">
    <text evidence="1">The sequence shown here is derived from an EMBL/GenBank/DDBJ whole genome shotgun (WGS) entry which is preliminary data.</text>
</comment>
<evidence type="ECO:0000313" key="2">
    <source>
        <dbReference type="Proteomes" id="UP000187406"/>
    </source>
</evidence>
<dbReference type="InParanoid" id="A0A1Q3BFK7"/>
<dbReference type="PANTHER" id="PTHR47481">
    <property type="match status" value="1"/>
</dbReference>
<evidence type="ECO:0000313" key="1">
    <source>
        <dbReference type="EMBL" id="GAV66679.1"/>
    </source>
</evidence>
<dbReference type="OrthoDB" id="1002342at2759"/>
<name>A0A1Q3BFK7_CEPFO</name>
<organism evidence="1 2">
    <name type="scientific">Cephalotus follicularis</name>
    <name type="common">Albany pitcher plant</name>
    <dbReference type="NCBI Taxonomy" id="3775"/>
    <lineage>
        <taxon>Eukaryota</taxon>
        <taxon>Viridiplantae</taxon>
        <taxon>Streptophyta</taxon>
        <taxon>Embryophyta</taxon>
        <taxon>Tracheophyta</taxon>
        <taxon>Spermatophyta</taxon>
        <taxon>Magnoliopsida</taxon>
        <taxon>eudicotyledons</taxon>
        <taxon>Gunneridae</taxon>
        <taxon>Pentapetalae</taxon>
        <taxon>rosids</taxon>
        <taxon>fabids</taxon>
        <taxon>Oxalidales</taxon>
        <taxon>Cephalotaceae</taxon>
        <taxon>Cephalotus</taxon>
    </lineage>
</organism>
<protein>
    <submittedName>
        <fullName evidence="1">UBN2_3 domain-containing protein</fullName>
    </submittedName>
</protein>
<gene>
    <name evidence="1" type="ORF">CFOL_v3_10189</name>
</gene>
<accession>A0A1Q3BFK7</accession>
<feature type="non-terminal residue" evidence="1">
    <location>
        <position position="113"/>
    </location>
</feature>
<dbReference type="EMBL" id="BDDD01000493">
    <property type="protein sequence ID" value="GAV66679.1"/>
    <property type="molecule type" value="Genomic_DNA"/>
</dbReference>
<dbReference type="AlphaFoldDB" id="A0A1Q3BFK7"/>
<dbReference type="Proteomes" id="UP000187406">
    <property type="component" value="Unassembled WGS sequence"/>
</dbReference>
<proteinExistence type="predicted"/>
<feature type="non-terminal residue" evidence="1">
    <location>
        <position position="1"/>
    </location>
</feature>
<keyword evidence="2" id="KW-1185">Reference proteome</keyword>
<dbReference type="PANTHER" id="PTHR47481:SF2">
    <property type="entry name" value="RETROTRANSPOSON GAG DOMAIN-CONTAINING PROTEIN"/>
    <property type="match status" value="1"/>
</dbReference>
<reference evidence="2" key="1">
    <citation type="submission" date="2016-04" db="EMBL/GenBank/DDBJ databases">
        <title>Cephalotus genome sequencing.</title>
        <authorList>
            <person name="Fukushima K."/>
            <person name="Hasebe M."/>
            <person name="Fang X."/>
        </authorList>
    </citation>
    <scope>NUCLEOTIDE SEQUENCE [LARGE SCALE GENOMIC DNA]</scope>
    <source>
        <strain evidence="2">cv. St1</strain>
    </source>
</reference>
<sequence>SLRRTPNNYLLWGAQILPLIESKDMQGFLDGGYEMPKASIATFDNNTTDEYNEVQNPSYIAWRRSGCLFRRWITSTLSKEVLGIIDGLVMAQDVWRALEETFAQDSKERGFDL</sequence>